<sequence length="78" mass="8385">MFHGRDRDPDALTATRGNAQRAGVAGFIQLERGDVAHMLPPVAGASGLLVGNPPYGERLGEMPEVLALYRMLGERLRA</sequence>
<dbReference type="Gene3D" id="3.40.50.150">
    <property type="entry name" value="Vaccinia Virus protein VP39"/>
    <property type="match status" value="1"/>
</dbReference>
<dbReference type="GO" id="GO:0003676">
    <property type="term" value="F:nucleic acid binding"/>
    <property type="evidence" value="ECO:0007669"/>
    <property type="project" value="InterPro"/>
</dbReference>
<organism evidence="2">
    <name type="scientific">mine drainage metagenome</name>
    <dbReference type="NCBI Taxonomy" id="410659"/>
    <lineage>
        <taxon>unclassified sequences</taxon>
        <taxon>metagenomes</taxon>
        <taxon>ecological metagenomes</taxon>
    </lineage>
</organism>
<dbReference type="PANTHER" id="PTHR47313:SF1">
    <property type="entry name" value="RIBOSOMAL RNA LARGE SUBUNIT METHYLTRANSFERASE K_L"/>
    <property type="match status" value="1"/>
</dbReference>
<evidence type="ECO:0000259" key="1">
    <source>
        <dbReference type="Pfam" id="PF01170"/>
    </source>
</evidence>
<dbReference type="InterPro" id="IPR002052">
    <property type="entry name" value="DNA_methylase_N6_adenine_CS"/>
</dbReference>
<dbReference type="EMBL" id="AUZX01015680">
    <property type="protein sequence ID" value="EQD28332.1"/>
    <property type="molecule type" value="Genomic_DNA"/>
</dbReference>
<keyword evidence="2" id="KW-0489">Methyltransferase</keyword>
<keyword evidence="2" id="KW-0808">Transferase</keyword>
<gene>
    <name evidence="2" type="ORF">B1A_21214</name>
</gene>
<name>T0Y925_9ZZZZ</name>
<proteinExistence type="predicted"/>
<dbReference type="GO" id="GO:0070043">
    <property type="term" value="F:rRNA (guanine-N7-)-methyltransferase activity"/>
    <property type="evidence" value="ECO:0007669"/>
    <property type="project" value="TreeGrafter"/>
</dbReference>
<accession>T0Y925</accession>
<reference evidence="2" key="2">
    <citation type="journal article" date="2014" name="ISME J.">
        <title>Microbial stratification in low pH oxic and suboxic macroscopic growths along an acid mine drainage.</title>
        <authorList>
            <person name="Mendez-Garcia C."/>
            <person name="Mesa V."/>
            <person name="Sprenger R.R."/>
            <person name="Richter M."/>
            <person name="Diez M.S."/>
            <person name="Solano J."/>
            <person name="Bargiela R."/>
            <person name="Golyshina O.V."/>
            <person name="Manteca A."/>
            <person name="Ramos J.L."/>
            <person name="Gallego J.R."/>
            <person name="Llorente I."/>
            <person name="Martins Dos Santos V.A."/>
            <person name="Jensen O.N."/>
            <person name="Pelaez A.I."/>
            <person name="Sanchez J."/>
            <person name="Ferrer M."/>
        </authorList>
    </citation>
    <scope>NUCLEOTIDE SEQUENCE</scope>
</reference>
<dbReference type="InterPro" id="IPR000241">
    <property type="entry name" value="RlmKL-like_Mtase"/>
</dbReference>
<dbReference type="SUPFAM" id="SSF53335">
    <property type="entry name" value="S-adenosyl-L-methionine-dependent methyltransferases"/>
    <property type="match status" value="1"/>
</dbReference>
<evidence type="ECO:0000313" key="2">
    <source>
        <dbReference type="EMBL" id="EQD28332.1"/>
    </source>
</evidence>
<dbReference type="PROSITE" id="PS00092">
    <property type="entry name" value="N6_MTASE"/>
    <property type="match status" value="1"/>
</dbReference>
<feature type="domain" description="Ribosomal RNA large subunit methyltransferase K/L-like methyltransferase" evidence="1">
    <location>
        <begin position="2"/>
        <end position="76"/>
    </location>
</feature>
<dbReference type="PANTHER" id="PTHR47313">
    <property type="entry name" value="RIBOSOMAL RNA LARGE SUBUNIT METHYLTRANSFERASE K/L"/>
    <property type="match status" value="1"/>
</dbReference>
<reference evidence="2" key="1">
    <citation type="submission" date="2013-08" db="EMBL/GenBank/DDBJ databases">
        <authorList>
            <person name="Mendez C."/>
            <person name="Richter M."/>
            <person name="Ferrer M."/>
            <person name="Sanchez J."/>
        </authorList>
    </citation>
    <scope>NUCLEOTIDE SEQUENCE</scope>
</reference>
<feature type="non-terminal residue" evidence="2">
    <location>
        <position position="78"/>
    </location>
</feature>
<comment type="caution">
    <text evidence="2">The sequence shown here is derived from an EMBL/GenBank/DDBJ whole genome shotgun (WGS) entry which is preliminary data.</text>
</comment>
<dbReference type="Pfam" id="PF01170">
    <property type="entry name" value="UPF0020"/>
    <property type="match status" value="1"/>
</dbReference>
<dbReference type="AlphaFoldDB" id="T0Y925"/>
<dbReference type="InterPro" id="IPR029063">
    <property type="entry name" value="SAM-dependent_MTases_sf"/>
</dbReference>
<dbReference type="GO" id="GO:0008990">
    <property type="term" value="F:rRNA (guanine-N2-)-methyltransferase activity"/>
    <property type="evidence" value="ECO:0007669"/>
    <property type="project" value="TreeGrafter"/>
</dbReference>
<protein>
    <submittedName>
        <fullName evidence="2">RNA methylase family protein</fullName>
    </submittedName>
</protein>